<dbReference type="eggNOG" id="COG0577">
    <property type="taxonomic scope" value="Bacteria"/>
</dbReference>
<dbReference type="GO" id="GO:0005886">
    <property type="term" value="C:plasma membrane"/>
    <property type="evidence" value="ECO:0007669"/>
    <property type="project" value="UniProtKB-SubCell"/>
</dbReference>
<evidence type="ECO:0000256" key="2">
    <source>
        <dbReference type="ARBA" id="ARBA00022475"/>
    </source>
</evidence>
<evidence type="ECO:0000259" key="8">
    <source>
        <dbReference type="Pfam" id="PF12704"/>
    </source>
</evidence>
<accession>A0A074KUD6</accession>
<feature type="transmembrane region" description="Helical" evidence="6">
    <location>
        <begin position="75"/>
        <end position="96"/>
    </location>
</feature>
<feature type="domain" description="ABC3 transporter permease C-terminal" evidence="7">
    <location>
        <begin position="346"/>
        <end position="459"/>
    </location>
</feature>
<feature type="transmembrane region" description="Helical" evidence="6">
    <location>
        <begin position="341"/>
        <end position="363"/>
    </location>
</feature>
<feature type="transmembrane region" description="Helical" evidence="6">
    <location>
        <begin position="732"/>
        <end position="754"/>
    </location>
</feature>
<proteinExistence type="predicted"/>
<dbReference type="InterPro" id="IPR003838">
    <property type="entry name" value="ABC3_permease_C"/>
</dbReference>
<evidence type="ECO:0008006" key="11">
    <source>
        <dbReference type="Google" id="ProtNLM"/>
    </source>
</evidence>
<keyword evidence="5 6" id="KW-0472">Membrane</keyword>
<dbReference type="InterPro" id="IPR047699">
    <property type="entry name" value="Permease_put_prefix"/>
</dbReference>
<gene>
    <name evidence="9" type="ORF">EL17_20405</name>
</gene>
<evidence type="ECO:0000259" key="7">
    <source>
        <dbReference type="Pfam" id="PF02687"/>
    </source>
</evidence>
<dbReference type="GO" id="GO:0022857">
    <property type="term" value="F:transmembrane transporter activity"/>
    <property type="evidence" value="ECO:0007669"/>
    <property type="project" value="TreeGrafter"/>
</dbReference>
<evidence type="ECO:0000313" key="9">
    <source>
        <dbReference type="EMBL" id="KEO71885.1"/>
    </source>
</evidence>
<organism evidence="9 10">
    <name type="scientific">Anditalea andensis</name>
    <dbReference type="NCBI Taxonomy" id="1048983"/>
    <lineage>
        <taxon>Bacteria</taxon>
        <taxon>Pseudomonadati</taxon>
        <taxon>Bacteroidota</taxon>
        <taxon>Cytophagia</taxon>
        <taxon>Cytophagales</taxon>
        <taxon>Cytophagaceae</taxon>
        <taxon>Anditalea</taxon>
    </lineage>
</organism>
<dbReference type="Pfam" id="PF02687">
    <property type="entry name" value="FtsX"/>
    <property type="match status" value="2"/>
</dbReference>
<dbReference type="PANTHER" id="PTHR30572:SF18">
    <property type="entry name" value="ABC-TYPE MACROLIDE FAMILY EXPORT SYSTEM PERMEASE COMPONENT 2"/>
    <property type="match status" value="1"/>
</dbReference>
<keyword evidence="10" id="KW-1185">Reference proteome</keyword>
<dbReference type="NCBIfam" id="NF038404">
    <property type="entry name" value="perm_prefix_2"/>
    <property type="match status" value="1"/>
</dbReference>
<feature type="transmembrane region" description="Helical" evidence="6">
    <location>
        <begin position="815"/>
        <end position="838"/>
    </location>
</feature>
<keyword evidence="2" id="KW-1003">Cell membrane</keyword>
<feature type="transmembrane region" description="Helical" evidence="6">
    <location>
        <begin position="434"/>
        <end position="459"/>
    </location>
</feature>
<dbReference type="EMBL" id="JMIH01000034">
    <property type="protein sequence ID" value="KEO71885.1"/>
    <property type="molecule type" value="Genomic_DNA"/>
</dbReference>
<feature type="domain" description="ABC3 transporter permease C-terminal" evidence="7">
    <location>
        <begin position="732"/>
        <end position="845"/>
    </location>
</feature>
<dbReference type="STRING" id="1048983.EL17_20405"/>
<keyword evidence="4 6" id="KW-1133">Transmembrane helix</keyword>
<name>A0A074KUD6_9BACT</name>
<feature type="transmembrane region" description="Helical" evidence="6">
    <location>
        <begin position="480"/>
        <end position="504"/>
    </location>
</feature>
<evidence type="ECO:0000256" key="4">
    <source>
        <dbReference type="ARBA" id="ARBA00022989"/>
    </source>
</evidence>
<evidence type="ECO:0000256" key="5">
    <source>
        <dbReference type="ARBA" id="ARBA00023136"/>
    </source>
</evidence>
<dbReference type="AlphaFoldDB" id="A0A074KUD6"/>
<evidence type="ECO:0000256" key="6">
    <source>
        <dbReference type="SAM" id="Phobius"/>
    </source>
</evidence>
<dbReference type="Proteomes" id="UP000027821">
    <property type="component" value="Unassembled WGS sequence"/>
</dbReference>
<dbReference type="PANTHER" id="PTHR30572">
    <property type="entry name" value="MEMBRANE COMPONENT OF TRANSPORTER-RELATED"/>
    <property type="match status" value="1"/>
</dbReference>
<protein>
    <recommendedName>
        <fullName evidence="11">ABC transporter permease</fullName>
    </recommendedName>
</protein>
<reference evidence="9 10" key="1">
    <citation type="submission" date="2014-04" db="EMBL/GenBank/DDBJ databases">
        <title>Characterization and application of a salt tolerant electro-active bacterium.</title>
        <authorList>
            <person name="Yang L."/>
            <person name="Wei S."/>
            <person name="Tay Q.X.M."/>
        </authorList>
    </citation>
    <scope>NUCLEOTIDE SEQUENCE [LARGE SCALE GENOMIC DNA]</scope>
    <source>
        <strain evidence="9 10">LY1</strain>
    </source>
</reference>
<comment type="subcellular location">
    <subcellularLocation>
        <location evidence="1">Cell membrane</location>
        <topology evidence="1">Multi-pass membrane protein</topology>
    </subcellularLocation>
</comment>
<dbReference type="Pfam" id="PF12704">
    <property type="entry name" value="MacB_PCD"/>
    <property type="match status" value="1"/>
</dbReference>
<evidence type="ECO:0000256" key="1">
    <source>
        <dbReference type="ARBA" id="ARBA00004651"/>
    </source>
</evidence>
<comment type="caution">
    <text evidence="9">The sequence shown here is derived from an EMBL/GenBank/DDBJ whole genome shotgun (WGS) entry which is preliminary data.</text>
</comment>
<feature type="domain" description="MacB-like periplasmic core" evidence="8">
    <location>
        <begin position="76"/>
        <end position="301"/>
    </location>
</feature>
<keyword evidence="3 6" id="KW-0812">Transmembrane</keyword>
<feature type="transmembrane region" description="Helical" evidence="6">
    <location>
        <begin position="781"/>
        <end position="800"/>
    </location>
</feature>
<sequence length="852" mass="96396">MSDYIEGDLMEVYDRNLKKLGKGKADWKFIIDVILLLRPGIIKPRKAYQNLNSYSMYKSYFKIGWRTLFRNKDYALMNIAGLALSITCCLLIFTLVKHHLSFDNFHENNEQIYRIVTEMHSENEHYSTGVPTPLGTLVRDNQTFSEKTARIYIHPNALITLPEEEEKIKYKEASGVTFAEPEFFNIFNFHLVEGSIESSMNALNSAIISERLAVKYFGDKNPIGKTILLENDLEISISGILKDIPDNTDFRSEIIVSFPTFKSFMPWLASDDFWSGISGNLQTYVVLNPSTPTYEAEEALTYYAQEYPINKQTKSVYKLQALSDIHFIDRFGGGVIDKNHLWILSAIGIFLLLTACVNFINLATAQALRRAKEVGVRKTMGGQRRQLFWQFMVETGIITAISIFIAIIAAYILLPNLNNLYETNLRLALFTDRSLILFIVVLGLVITFLAGFYPGYLLGGFQPITAFRQKLSQQHIGGFNLRRTLIVSQFVISQVLIISLIVVINQMRFTKNADLGFDKEAIVMVKAGDYAISKMEAVKNECYRLPGVEQVSLCNNAPASADKWETDILRGNSQEKMDFLINMKLVDANYVSTFNLDIIYGRNLIVSDTVMEILVNETLVELLGIINPNDALGSHISVNSGNMKGQIVGVIKDFHDRSFHEAISPTILASASRHYSHFAIKIDPQDIQSTLEGLRSIWQGNYQDQVYEYAFLDDRIEQFYLTENMMLSGIQMFTIIALCISCLGLYGLISFMVTQKTKEVGIRKVMGGGEIHIMWIFGKEFVLLIGLGFVIASPIGWWLMQRWLQDFAFSIQIDIWTFAIAGIGTLIIAAATVSYQVLRVAFLNPVLSLKAE</sequence>
<evidence type="ECO:0000313" key="10">
    <source>
        <dbReference type="Proteomes" id="UP000027821"/>
    </source>
</evidence>
<dbReference type="InterPro" id="IPR025857">
    <property type="entry name" value="MacB_PCD"/>
</dbReference>
<evidence type="ECO:0000256" key="3">
    <source>
        <dbReference type="ARBA" id="ARBA00022692"/>
    </source>
</evidence>
<feature type="transmembrane region" description="Helical" evidence="6">
    <location>
        <begin position="387"/>
        <end position="414"/>
    </location>
</feature>
<dbReference type="InterPro" id="IPR050250">
    <property type="entry name" value="Macrolide_Exporter_MacB"/>
</dbReference>